<proteinExistence type="predicted"/>
<protein>
    <submittedName>
        <fullName evidence="1">Uncharacterized protein</fullName>
    </submittedName>
</protein>
<evidence type="ECO:0000313" key="2">
    <source>
        <dbReference type="Proteomes" id="UP000039865"/>
    </source>
</evidence>
<name>A0A077ZRW2_STYLE</name>
<organism evidence="1 2">
    <name type="scientific">Stylonychia lemnae</name>
    <name type="common">Ciliate</name>
    <dbReference type="NCBI Taxonomy" id="5949"/>
    <lineage>
        <taxon>Eukaryota</taxon>
        <taxon>Sar</taxon>
        <taxon>Alveolata</taxon>
        <taxon>Ciliophora</taxon>
        <taxon>Intramacronucleata</taxon>
        <taxon>Spirotrichea</taxon>
        <taxon>Stichotrichia</taxon>
        <taxon>Sporadotrichida</taxon>
        <taxon>Oxytrichidae</taxon>
        <taxon>Stylonychinae</taxon>
        <taxon>Stylonychia</taxon>
    </lineage>
</organism>
<gene>
    <name evidence="1" type="primary">Contig1912.g2075</name>
    <name evidence="1" type="ORF">STYLEM_1575</name>
</gene>
<keyword evidence="2" id="KW-1185">Reference proteome</keyword>
<dbReference type="Proteomes" id="UP000039865">
    <property type="component" value="Unassembled WGS sequence"/>
</dbReference>
<dbReference type="AlphaFoldDB" id="A0A077ZRW2"/>
<reference evidence="1 2" key="1">
    <citation type="submission" date="2014-06" db="EMBL/GenBank/DDBJ databases">
        <authorList>
            <person name="Swart Estienne"/>
        </authorList>
    </citation>
    <scope>NUCLEOTIDE SEQUENCE [LARGE SCALE GENOMIC DNA]</scope>
    <source>
        <strain evidence="1 2">130c</strain>
    </source>
</reference>
<accession>A0A077ZRW2</accession>
<sequence length="138" mass="16884">MDALYYSNLLFYTSNQYHYNQPNNLRYFIKGQLIQDLYFQIQSAYQLYPGLLCEEDKFYNGYQCKTYKYLRFRDDLLHDFDLPMTDSLKIKVYQVSTGNNYDISTDIKRNSMIEDGLRIWRKLVLKFQYTNQKYLLQY</sequence>
<dbReference type="EMBL" id="CCKQ01001491">
    <property type="protein sequence ID" value="CDW72612.1"/>
    <property type="molecule type" value="Genomic_DNA"/>
</dbReference>
<dbReference type="InParanoid" id="A0A077ZRW2"/>
<evidence type="ECO:0000313" key="1">
    <source>
        <dbReference type="EMBL" id="CDW72612.1"/>
    </source>
</evidence>